<proteinExistence type="predicted"/>
<accession>A0AAW2M2V4</accession>
<reference evidence="1" key="1">
    <citation type="submission" date="2020-06" db="EMBL/GenBank/DDBJ databases">
        <authorList>
            <person name="Li T."/>
            <person name="Hu X."/>
            <person name="Zhang T."/>
            <person name="Song X."/>
            <person name="Zhang H."/>
            <person name="Dai N."/>
            <person name="Sheng W."/>
            <person name="Hou X."/>
            <person name="Wei L."/>
        </authorList>
    </citation>
    <scope>NUCLEOTIDE SEQUENCE</scope>
    <source>
        <strain evidence="1">G02</strain>
        <tissue evidence="1">Leaf</tissue>
    </source>
</reference>
<gene>
    <name evidence="1" type="ORF">Sradi_5114600</name>
</gene>
<dbReference type="AlphaFoldDB" id="A0AAW2M2V4"/>
<reference evidence="1" key="2">
    <citation type="journal article" date="2024" name="Plant">
        <title>Genomic evolution and insights into agronomic trait innovations of Sesamum species.</title>
        <authorList>
            <person name="Miao H."/>
            <person name="Wang L."/>
            <person name="Qu L."/>
            <person name="Liu H."/>
            <person name="Sun Y."/>
            <person name="Le M."/>
            <person name="Wang Q."/>
            <person name="Wei S."/>
            <person name="Zheng Y."/>
            <person name="Lin W."/>
            <person name="Duan Y."/>
            <person name="Cao H."/>
            <person name="Xiong S."/>
            <person name="Wang X."/>
            <person name="Wei L."/>
            <person name="Li C."/>
            <person name="Ma Q."/>
            <person name="Ju M."/>
            <person name="Zhao R."/>
            <person name="Li G."/>
            <person name="Mu C."/>
            <person name="Tian Q."/>
            <person name="Mei H."/>
            <person name="Zhang T."/>
            <person name="Gao T."/>
            <person name="Zhang H."/>
        </authorList>
    </citation>
    <scope>NUCLEOTIDE SEQUENCE</scope>
    <source>
        <strain evidence="1">G02</strain>
    </source>
</reference>
<sequence length="81" mass="9112">MTTGKKLLASTSGIAFINKTRDEVIFEFQDSDEFETIMAHRVTPIYEDIIHSCQVLRRALCEKGQVTKEDISFLISDMGAA</sequence>
<dbReference type="EMBL" id="JACGWJ010000023">
    <property type="protein sequence ID" value="KAL0325453.1"/>
    <property type="molecule type" value="Genomic_DNA"/>
</dbReference>
<protein>
    <submittedName>
        <fullName evidence="1">Uncharacterized protein</fullName>
    </submittedName>
</protein>
<name>A0AAW2M2V4_SESRA</name>
<comment type="caution">
    <text evidence="1">The sequence shown here is derived from an EMBL/GenBank/DDBJ whole genome shotgun (WGS) entry which is preliminary data.</text>
</comment>
<organism evidence="1">
    <name type="scientific">Sesamum radiatum</name>
    <name type="common">Black benniseed</name>
    <dbReference type="NCBI Taxonomy" id="300843"/>
    <lineage>
        <taxon>Eukaryota</taxon>
        <taxon>Viridiplantae</taxon>
        <taxon>Streptophyta</taxon>
        <taxon>Embryophyta</taxon>
        <taxon>Tracheophyta</taxon>
        <taxon>Spermatophyta</taxon>
        <taxon>Magnoliopsida</taxon>
        <taxon>eudicotyledons</taxon>
        <taxon>Gunneridae</taxon>
        <taxon>Pentapetalae</taxon>
        <taxon>asterids</taxon>
        <taxon>lamiids</taxon>
        <taxon>Lamiales</taxon>
        <taxon>Pedaliaceae</taxon>
        <taxon>Sesamum</taxon>
    </lineage>
</organism>
<evidence type="ECO:0000313" key="1">
    <source>
        <dbReference type="EMBL" id="KAL0325453.1"/>
    </source>
</evidence>